<keyword evidence="2" id="KW-1185">Reference proteome</keyword>
<comment type="caution">
    <text evidence="1">The sequence shown here is derived from an EMBL/GenBank/DDBJ whole genome shotgun (WGS) entry which is preliminary data.</text>
</comment>
<evidence type="ECO:0000313" key="2">
    <source>
        <dbReference type="Proteomes" id="UP001057402"/>
    </source>
</evidence>
<proteinExistence type="predicted"/>
<dbReference type="EMBL" id="CM042890">
    <property type="protein sequence ID" value="KAI4311452.1"/>
    <property type="molecule type" value="Genomic_DNA"/>
</dbReference>
<evidence type="ECO:0000313" key="1">
    <source>
        <dbReference type="EMBL" id="KAI4311452.1"/>
    </source>
</evidence>
<accession>A0ACB9LJU3</accession>
<gene>
    <name evidence="1" type="ORF">MLD38_036347</name>
</gene>
<organism evidence="1 2">
    <name type="scientific">Melastoma candidum</name>
    <dbReference type="NCBI Taxonomy" id="119954"/>
    <lineage>
        <taxon>Eukaryota</taxon>
        <taxon>Viridiplantae</taxon>
        <taxon>Streptophyta</taxon>
        <taxon>Embryophyta</taxon>
        <taxon>Tracheophyta</taxon>
        <taxon>Spermatophyta</taxon>
        <taxon>Magnoliopsida</taxon>
        <taxon>eudicotyledons</taxon>
        <taxon>Gunneridae</taxon>
        <taxon>Pentapetalae</taxon>
        <taxon>rosids</taxon>
        <taxon>malvids</taxon>
        <taxon>Myrtales</taxon>
        <taxon>Melastomataceae</taxon>
        <taxon>Melastomatoideae</taxon>
        <taxon>Melastomateae</taxon>
        <taxon>Melastoma</taxon>
    </lineage>
</organism>
<dbReference type="Proteomes" id="UP001057402">
    <property type="component" value="Chromosome 11"/>
</dbReference>
<name>A0ACB9LJU3_9MYRT</name>
<sequence length="241" mass="26724">MSRARLPARDRRPSPLLTTAALLLFLTRFSTEITPQTGLLCLGPTTAGEKPRVVVMGSGWAGCRLLKDIDTKLYDVVCLPRREHMAFTSLLASTCIGILEFRSVAEPIGRIQPAISTSPRPYFYLAKCTRRRSPPGPGASLCGSVEISLVSIRKHGHQALIDLRQSKDEKGISLAGFARFIWHSAYLSWRNIFYVTDKLVHNTRSITTAAGFKDHIGSHIQTVTVPLYSYKAQFIIQLQVA</sequence>
<protein>
    <submittedName>
        <fullName evidence="1">Uncharacterized protein</fullName>
    </submittedName>
</protein>
<reference evidence="2" key="1">
    <citation type="journal article" date="2023" name="Front. Plant Sci.">
        <title>Chromosomal-level genome assembly of Melastoma candidum provides insights into trichome evolution.</title>
        <authorList>
            <person name="Zhong Y."/>
            <person name="Wu W."/>
            <person name="Sun C."/>
            <person name="Zou P."/>
            <person name="Liu Y."/>
            <person name="Dai S."/>
            <person name="Zhou R."/>
        </authorList>
    </citation>
    <scope>NUCLEOTIDE SEQUENCE [LARGE SCALE GENOMIC DNA]</scope>
</reference>